<feature type="transmembrane region" description="Helical" evidence="6">
    <location>
        <begin position="173"/>
        <end position="194"/>
    </location>
</feature>
<evidence type="ECO:0000256" key="5">
    <source>
        <dbReference type="ARBA" id="ARBA00023136"/>
    </source>
</evidence>
<feature type="domain" description="EamA" evidence="7">
    <location>
        <begin position="2"/>
        <end position="136"/>
    </location>
</feature>
<dbReference type="SUPFAM" id="SSF103481">
    <property type="entry name" value="Multidrug resistance efflux transporter EmrE"/>
    <property type="match status" value="2"/>
</dbReference>
<reference evidence="8" key="1">
    <citation type="submission" date="2014-05" db="EMBL/GenBank/DDBJ databases">
        <title>Key roles for freshwater Actinobacteria revealed by deep metagenomic sequencing.</title>
        <authorList>
            <person name="Ghai R."/>
            <person name="Mizuno C.M."/>
            <person name="Picazo A."/>
            <person name="Camacho A."/>
            <person name="Rodriguez-Valera F."/>
        </authorList>
    </citation>
    <scope>NUCLEOTIDE SEQUENCE</scope>
</reference>
<feature type="transmembrane region" description="Helical" evidence="6">
    <location>
        <begin position="31"/>
        <end position="52"/>
    </location>
</feature>
<sequence length="284" mass="29194">MAALLALISSGLWGTADYLAGNLSKKFRPTAVLSVTQIIGLIFGLILAAATGAFDAKALGEGGYLVPGIVAGFAGYIGLICLYRALATGRMGVVSPISAMSGVVPVLYALFYLDERLSPLVTVGVIFALLGAILASGPEFSQGFPLKPVFLALGAALGFGTALTFMAQGSESSALMTMVSMRAATFFVSVAILVRLRGTGGMGKSHVGLLVFIGVADFSANLILGIATTKGLVSLAMVLGSLFPIVTSLLAFIFLKERLHRVQYAGIASAVFGVAMIGAFSKQL</sequence>
<dbReference type="InterPro" id="IPR050638">
    <property type="entry name" value="AA-Vitamin_Transporters"/>
</dbReference>
<comment type="subcellular location">
    <subcellularLocation>
        <location evidence="1">Cell membrane</location>
        <topology evidence="1">Multi-pass membrane protein</topology>
    </subcellularLocation>
</comment>
<evidence type="ECO:0000256" key="3">
    <source>
        <dbReference type="ARBA" id="ARBA00022692"/>
    </source>
</evidence>
<organism evidence="8">
    <name type="scientific">freshwater metagenome</name>
    <dbReference type="NCBI Taxonomy" id="449393"/>
    <lineage>
        <taxon>unclassified sequences</taxon>
        <taxon>metagenomes</taxon>
        <taxon>ecological metagenomes</taxon>
    </lineage>
</organism>
<feature type="transmembrane region" description="Helical" evidence="6">
    <location>
        <begin position="206"/>
        <end position="227"/>
    </location>
</feature>
<dbReference type="Pfam" id="PF00892">
    <property type="entry name" value="EamA"/>
    <property type="match status" value="2"/>
</dbReference>
<evidence type="ECO:0000256" key="1">
    <source>
        <dbReference type="ARBA" id="ARBA00004651"/>
    </source>
</evidence>
<protein>
    <recommendedName>
        <fullName evidence="7">EamA domain-containing protein</fullName>
    </recommendedName>
</protein>
<keyword evidence="4 6" id="KW-1133">Transmembrane helix</keyword>
<feature type="transmembrane region" description="Helical" evidence="6">
    <location>
        <begin position="93"/>
        <end position="111"/>
    </location>
</feature>
<accession>A0A094SKX0</accession>
<keyword evidence="5 6" id="KW-0472">Membrane</keyword>
<dbReference type="InterPro" id="IPR000620">
    <property type="entry name" value="EamA_dom"/>
</dbReference>
<evidence type="ECO:0000313" key="8">
    <source>
        <dbReference type="EMBL" id="KGA19158.1"/>
    </source>
</evidence>
<evidence type="ECO:0000256" key="4">
    <source>
        <dbReference type="ARBA" id="ARBA00022989"/>
    </source>
</evidence>
<dbReference type="PANTHER" id="PTHR32322:SF18">
    <property type="entry name" value="S-ADENOSYLMETHIONINE_S-ADENOSYLHOMOCYSTEINE TRANSPORTER"/>
    <property type="match status" value="1"/>
</dbReference>
<keyword evidence="3 6" id="KW-0812">Transmembrane</keyword>
<dbReference type="EMBL" id="JNSK01000015">
    <property type="protein sequence ID" value="KGA19158.1"/>
    <property type="molecule type" value="Genomic_DNA"/>
</dbReference>
<evidence type="ECO:0000256" key="2">
    <source>
        <dbReference type="ARBA" id="ARBA00022475"/>
    </source>
</evidence>
<dbReference type="PANTHER" id="PTHR32322">
    <property type="entry name" value="INNER MEMBRANE TRANSPORTER"/>
    <property type="match status" value="1"/>
</dbReference>
<feature type="transmembrane region" description="Helical" evidence="6">
    <location>
        <begin position="233"/>
        <end position="255"/>
    </location>
</feature>
<evidence type="ECO:0000256" key="6">
    <source>
        <dbReference type="SAM" id="Phobius"/>
    </source>
</evidence>
<dbReference type="InterPro" id="IPR037185">
    <property type="entry name" value="EmrE-like"/>
</dbReference>
<name>A0A094SKX0_9ZZZZ</name>
<comment type="caution">
    <text evidence="8">The sequence shown here is derived from an EMBL/GenBank/DDBJ whole genome shotgun (WGS) entry which is preliminary data.</text>
</comment>
<feature type="transmembrane region" description="Helical" evidence="6">
    <location>
        <begin position="117"/>
        <end position="137"/>
    </location>
</feature>
<dbReference type="AlphaFoldDB" id="A0A094SKX0"/>
<feature type="transmembrane region" description="Helical" evidence="6">
    <location>
        <begin position="262"/>
        <end position="281"/>
    </location>
</feature>
<feature type="transmembrane region" description="Helical" evidence="6">
    <location>
        <begin position="64"/>
        <end position="86"/>
    </location>
</feature>
<proteinExistence type="predicted"/>
<evidence type="ECO:0000259" key="7">
    <source>
        <dbReference type="Pfam" id="PF00892"/>
    </source>
</evidence>
<dbReference type="GO" id="GO:0005886">
    <property type="term" value="C:plasma membrane"/>
    <property type="evidence" value="ECO:0007669"/>
    <property type="project" value="UniProtKB-SubCell"/>
</dbReference>
<gene>
    <name evidence="8" type="ORF">GM50_6155</name>
</gene>
<feature type="transmembrane region" description="Helical" evidence="6">
    <location>
        <begin position="149"/>
        <end position="167"/>
    </location>
</feature>
<feature type="domain" description="EamA" evidence="7">
    <location>
        <begin position="148"/>
        <end position="277"/>
    </location>
</feature>
<keyword evidence="2" id="KW-1003">Cell membrane</keyword>